<dbReference type="AlphaFoldDB" id="A0A9P6GUA7"/>
<feature type="transmembrane region" description="Helical" evidence="1">
    <location>
        <begin position="12"/>
        <end position="34"/>
    </location>
</feature>
<name>A0A9P6GUA7_9PLEO</name>
<evidence type="ECO:0000256" key="1">
    <source>
        <dbReference type="SAM" id="Phobius"/>
    </source>
</evidence>
<proteinExistence type="predicted"/>
<keyword evidence="3" id="KW-1185">Reference proteome</keyword>
<protein>
    <submittedName>
        <fullName evidence="2">Uncharacterized protein</fullName>
    </submittedName>
</protein>
<dbReference type="EMBL" id="WJXW01000001">
    <property type="protein sequence ID" value="KAF9741972.1"/>
    <property type="molecule type" value="Genomic_DNA"/>
</dbReference>
<comment type="caution">
    <text evidence="2">The sequence shown here is derived from an EMBL/GenBank/DDBJ whole genome shotgun (WGS) entry which is preliminary data.</text>
</comment>
<keyword evidence="1" id="KW-1133">Transmembrane helix</keyword>
<keyword evidence="1" id="KW-0812">Transmembrane</keyword>
<dbReference type="Proteomes" id="UP000756921">
    <property type="component" value="Unassembled WGS sequence"/>
</dbReference>
<evidence type="ECO:0000313" key="2">
    <source>
        <dbReference type="EMBL" id="KAF9741972.1"/>
    </source>
</evidence>
<keyword evidence="1" id="KW-0472">Membrane</keyword>
<accession>A0A9P6GUA7</accession>
<evidence type="ECO:0000313" key="3">
    <source>
        <dbReference type="Proteomes" id="UP000756921"/>
    </source>
</evidence>
<sequence>MVRKDCTRSRGRNHYCTFFFLTCSLFPFIFTFTVTL</sequence>
<gene>
    <name evidence="2" type="ORF">PMIN01_01511</name>
</gene>
<organism evidence="2 3">
    <name type="scientific">Paraphaeosphaeria minitans</name>
    <dbReference type="NCBI Taxonomy" id="565426"/>
    <lineage>
        <taxon>Eukaryota</taxon>
        <taxon>Fungi</taxon>
        <taxon>Dikarya</taxon>
        <taxon>Ascomycota</taxon>
        <taxon>Pezizomycotina</taxon>
        <taxon>Dothideomycetes</taxon>
        <taxon>Pleosporomycetidae</taxon>
        <taxon>Pleosporales</taxon>
        <taxon>Massarineae</taxon>
        <taxon>Didymosphaeriaceae</taxon>
        <taxon>Paraphaeosphaeria</taxon>
    </lineage>
</organism>
<reference evidence="2" key="1">
    <citation type="journal article" date="2020" name="Mol. Plant Microbe Interact.">
        <title>Genome Sequence of the Biocontrol Agent Coniothyrium minitans strain Conio (IMI 134523).</title>
        <authorList>
            <person name="Patel D."/>
            <person name="Shittu T.A."/>
            <person name="Baroncelli R."/>
            <person name="Muthumeenakshi S."/>
            <person name="Osborne T.H."/>
            <person name="Janganan T.K."/>
            <person name="Sreenivasaprasad S."/>
        </authorList>
    </citation>
    <scope>NUCLEOTIDE SEQUENCE</scope>
    <source>
        <strain evidence="2">Conio</strain>
    </source>
</reference>